<keyword evidence="3" id="KW-0645">Protease</keyword>
<evidence type="ECO:0000256" key="8">
    <source>
        <dbReference type="SAM" id="Phobius"/>
    </source>
</evidence>
<organism evidence="10 11">
    <name type="scientific">Tritrichomonas musculus</name>
    <dbReference type="NCBI Taxonomy" id="1915356"/>
    <lineage>
        <taxon>Eukaryota</taxon>
        <taxon>Metamonada</taxon>
        <taxon>Parabasalia</taxon>
        <taxon>Tritrichomonadida</taxon>
        <taxon>Tritrichomonadidae</taxon>
        <taxon>Tritrichomonas</taxon>
    </lineage>
</organism>
<evidence type="ECO:0000313" key="10">
    <source>
        <dbReference type="EMBL" id="KAK8893453.1"/>
    </source>
</evidence>
<sequence>MKLKILIAFFLPYFSISNIECMHEYFQNLGPNPFDRNISVHYPKLLSSSDSNSIRVIFDLSSITNGKDKLMCTKINQKIKWGKHVFECRESDIITEEKLNSINQTLLNIGKFLHKLLKVIPETNGIQVSPFRDINCDKANYSADLVISVALRPNGPGSKLLGSAFMQQVSLETGRPIIGGMYLNPFYIPKEPQDVNSLDRFYFTVLLHEVVHVLGFSKMAMKYWINRKTGKHYKEPINKITIKKYHKTFYLLSTPEATKFAERRFGIKHFSGNNKIGIELENVGKGSSILSHPESRVYLSELTCGTFVGYIFISNLTLCVLYDTGWYDVNFSMAEPYPWGSGQSMLLPPMKKFPNKPPQLSYPAHYLCWPNDKNTYNNILQHQNITDIKGQNQGQNPNETLDSFLCHYDFMSKAYCSPVAPYNCSSNLSSDAECCKMKKFSNPRNFALRGDRAEFDYMIFKVPNVSLRCNDESLNDEFTRQTYGEEYGVNSMCAMSSLTSKEHSGGTKKMLPRCYQMLCDIQQRLFINISNHIIQCHNEDENIKLKEFDGVLVCPKPSNICGMKQFFNLPSFEQVKYNNSNFSNYKYTIAQPLVLGISHKEFVIAVSIVVFFSIIICLMILLAFKTSLPSGSIFIPIQSVFNQTNSSFLQDTSVSLGNENDV</sequence>
<keyword evidence="8" id="KW-1133">Transmembrane helix</keyword>
<comment type="similarity">
    <text evidence="2">Belongs to the peptidase M8 family.</text>
</comment>
<evidence type="ECO:0000256" key="3">
    <source>
        <dbReference type="ARBA" id="ARBA00022670"/>
    </source>
</evidence>
<comment type="caution">
    <text evidence="10">The sequence shown here is derived from an EMBL/GenBank/DDBJ whole genome shotgun (WGS) entry which is preliminary data.</text>
</comment>
<feature type="signal peptide" evidence="9">
    <location>
        <begin position="1"/>
        <end position="21"/>
    </location>
</feature>
<dbReference type="Gene3D" id="3.90.132.10">
    <property type="entry name" value="Leishmanolysin , domain 2"/>
    <property type="match status" value="1"/>
</dbReference>
<keyword evidence="5" id="KW-0378">Hydrolase</keyword>
<evidence type="ECO:0000256" key="1">
    <source>
        <dbReference type="ARBA" id="ARBA00001947"/>
    </source>
</evidence>
<evidence type="ECO:0000256" key="2">
    <source>
        <dbReference type="ARBA" id="ARBA00005860"/>
    </source>
</evidence>
<evidence type="ECO:0000256" key="7">
    <source>
        <dbReference type="ARBA" id="ARBA00023049"/>
    </source>
</evidence>
<evidence type="ECO:0000256" key="5">
    <source>
        <dbReference type="ARBA" id="ARBA00022801"/>
    </source>
</evidence>
<reference evidence="10 11" key="1">
    <citation type="submission" date="2024-04" db="EMBL/GenBank/DDBJ databases">
        <title>Tritrichomonas musculus Genome.</title>
        <authorList>
            <person name="Alves-Ferreira E."/>
            <person name="Grigg M."/>
            <person name="Lorenzi H."/>
            <person name="Galac M."/>
        </authorList>
    </citation>
    <scope>NUCLEOTIDE SEQUENCE [LARGE SCALE GENOMIC DNA]</scope>
    <source>
        <strain evidence="10 11">EAF2021</strain>
    </source>
</reference>
<name>A0ABR2KQM0_9EUKA</name>
<keyword evidence="8" id="KW-0472">Membrane</keyword>
<keyword evidence="11" id="KW-1185">Reference proteome</keyword>
<dbReference type="PANTHER" id="PTHR10942:SF0">
    <property type="entry name" value="LEISHMANOLYSIN-LIKE PEPTIDASE"/>
    <property type="match status" value="1"/>
</dbReference>
<dbReference type="Pfam" id="PF01457">
    <property type="entry name" value="Peptidase_M8"/>
    <property type="match status" value="1"/>
</dbReference>
<comment type="cofactor">
    <cofactor evidence="1">
        <name>Zn(2+)</name>
        <dbReference type="ChEBI" id="CHEBI:29105"/>
    </cofactor>
</comment>
<keyword evidence="7" id="KW-0482">Metalloprotease</keyword>
<dbReference type="EMBL" id="JAPFFF010000003">
    <property type="protein sequence ID" value="KAK8893453.1"/>
    <property type="molecule type" value="Genomic_DNA"/>
</dbReference>
<accession>A0ABR2KQM0</accession>
<keyword evidence="8" id="KW-0812">Transmembrane</keyword>
<dbReference type="PANTHER" id="PTHR10942">
    <property type="entry name" value="LEISHMANOLYSIN-LIKE PEPTIDASE"/>
    <property type="match status" value="1"/>
</dbReference>
<keyword evidence="9" id="KW-0732">Signal</keyword>
<evidence type="ECO:0000256" key="4">
    <source>
        <dbReference type="ARBA" id="ARBA00022723"/>
    </source>
</evidence>
<protein>
    <submittedName>
        <fullName evidence="10">Uncharacterized protein</fullName>
    </submittedName>
</protein>
<evidence type="ECO:0000256" key="9">
    <source>
        <dbReference type="SAM" id="SignalP"/>
    </source>
</evidence>
<dbReference type="SUPFAM" id="SSF55486">
    <property type="entry name" value="Metalloproteases ('zincins'), catalytic domain"/>
    <property type="match status" value="1"/>
</dbReference>
<gene>
    <name evidence="10" type="ORF">M9Y10_021875</name>
</gene>
<dbReference type="InterPro" id="IPR001577">
    <property type="entry name" value="Peptidase_M8"/>
</dbReference>
<keyword evidence="6" id="KW-0862">Zinc</keyword>
<proteinExistence type="inferred from homology"/>
<keyword evidence="4" id="KW-0479">Metal-binding</keyword>
<dbReference type="Gene3D" id="3.10.170.20">
    <property type="match status" value="1"/>
</dbReference>
<evidence type="ECO:0000313" key="11">
    <source>
        <dbReference type="Proteomes" id="UP001470230"/>
    </source>
</evidence>
<feature type="chain" id="PRO_5046460630" evidence="9">
    <location>
        <begin position="22"/>
        <end position="662"/>
    </location>
</feature>
<feature type="transmembrane region" description="Helical" evidence="8">
    <location>
        <begin position="602"/>
        <end position="624"/>
    </location>
</feature>
<dbReference type="Proteomes" id="UP001470230">
    <property type="component" value="Unassembled WGS sequence"/>
</dbReference>
<evidence type="ECO:0000256" key="6">
    <source>
        <dbReference type="ARBA" id="ARBA00022833"/>
    </source>
</evidence>